<gene>
    <name evidence="1" type="ORF">DY000_02022587</name>
</gene>
<comment type="caution">
    <text evidence="1">The sequence shown here is derived from an EMBL/GenBank/DDBJ whole genome shotgun (WGS) entry which is preliminary data.</text>
</comment>
<accession>A0ABQ7EB32</accession>
<evidence type="ECO:0008006" key="3">
    <source>
        <dbReference type="Google" id="ProtNLM"/>
    </source>
</evidence>
<dbReference type="PANTHER" id="PTHR22753">
    <property type="entry name" value="TRANSMEMBRANE PROTEIN 68"/>
    <property type="match status" value="1"/>
</dbReference>
<protein>
    <recommendedName>
        <fullName evidence="3">FBD domain-containing protein</fullName>
    </recommendedName>
</protein>
<reference evidence="1 2" key="1">
    <citation type="journal article" date="2020" name="BMC Genomics">
        <title>Intraspecific diversification of the crop wild relative Brassica cretica Lam. using demographic model selection.</title>
        <authorList>
            <person name="Kioukis A."/>
            <person name="Michalopoulou V.A."/>
            <person name="Briers L."/>
            <person name="Pirintsos S."/>
            <person name="Studholme D.J."/>
            <person name="Pavlidis P."/>
            <person name="Sarris P.F."/>
        </authorList>
    </citation>
    <scope>NUCLEOTIDE SEQUENCE [LARGE SCALE GENOMIC DNA]</scope>
    <source>
        <strain evidence="2">cv. PFS-1207/04</strain>
    </source>
</reference>
<dbReference type="PANTHER" id="PTHR22753:SF36">
    <property type="entry name" value="ESTERASE_LIPASE_THIOESTERASE FAMILY PROTEIN"/>
    <property type="match status" value="1"/>
</dbReference>
<evidence type="ECO:0000313" key="2">
    <source>
        <dbReference type="Proteomes" id="UP000266723"/>
    </source>
</evidence>
<dbReference type="EMBL" id="QGKV02000299">
    <property type="protein sequence ID" value="KAF3594052.1"/>
    <property type="molecule type" value="Genomic_DNA"/>
</dbReference>
<dbReference type="Proteomes" id="UP000266723">
    <property type="component" value="Unassembled WGS sequence"/>
</dbReference>
<keyword evidence="2" id="KW-1185">Reference proteome</keyword>
<evidence type="ECO:0000313" key="1">
    <source>
        <dbReference type="EMBL" id="KAF3594052.1"/>
    </source>
</evidence>
<organism evidence="1 2">
    <name type="scientific">Brassica cretica</name>
    <name type="common">Mustard</name>
    <dbReference type="NCBI Taxonomy" id="69181"/>
    <lineage>
        <taxon>Eukaryota</taxon>
        <taxon>Viridiplantae</taxon>
        <taxon>Streptophyta</taxon>
        <taxon>Embryophyta</taxon>
        <taxon>Tracheophyta</taxon>
        <taxon>Spermatophyta</taxon>
        <taxon>Magnoliopsida</taxon>
        <taxon>eudicotyledons</taxon>
        <taxon>Gunneridae</taxon>
        <taxon>Pentapetalae</taxon>
        <taxon>rosids</taxon>
        <taxon>malvids</taxon>
        <taxon>Brassicales</taxon>
        <taxon>Brassicaceae</taxon>
        <taxon>Brassiceae</taxon>
        <taxon>Brassica</taxon>
    </lineage>
</organism>
<sequence length="304" mass="34411">MHVEEAKEMAVEEAKGLNQVVEDAKMCTQLKPKHLYFSVDVIKEDTERLRCALPKCEVLEFVNNGQFLFLEDGVDLATILKIAYYYRRGKKLDYIYDYTLPTPFELKEFEQSQRLLTAVVLVFLSTLVSGTIERTLGGIPLTGPVLYVGNHIFLDLELRPAAIHFLKKRNIIFCGLAHPLMFAKKIGSKLPDMQMFLTVRIIGAVPVSNMNFYKLLRSKAHGVLYPEDVCAALHRKSTNGQLESGAATIFTDDTCFGRPSSELVFLRRSSSFFAGALRSSLELFLLLYNFSVLASEIDFMLERD</sequence>
<name>A0ABQ7EB32_BRACR</name>
<proteinExistence type="predicted"/>